<name>A0A9X0AVB7_9HELO</name>
<evidence type="ECO:0000313" key="2">
    <source>
        <dbReference type="Proteomes" id="UP001152300"/>
    </source>
</evidence>
<accession>A0A9X0AVB7</accession>
<protein>
    <submittedName>
        <fullName evidence="1">Uncharacterized protein</fullName>
    </submittedName>
</protein>
<dbReference type="EMBL" id="JAPEIS010000001">
    <property type="protein sequence ID" value="KAJ8069637.1"/>
    <property type="molecule type" value="Genomic_DNA"/>
</dbReference>
<evidence type="ECO:0000313" key="1">
    <source>
        <dbReference type="EMBL" id="KAJ8069637.1"/>
    </source>
</evidence>
<comment type="caution">
    <text evidence="1">The sequence shown here is derived from an EMBL/GenBank/DDBJ whole genome shotgun (WGS) entry which is preliminary data.</text>
</comment>
<reference evidence="1" key="1">
    <citation type="submission" date="2022-11" db="EMBL/GenBank/DDBJ databases">
        <title>Genome Resource of Sclerotinia nivalis Strain SnTB1, a Plant Pathogen Isolated from American Ginseng.</title>
        <authorList>
            <person name="Fan S."/>
        </authorList>
    </citation>
    <scope>NUCLEOTIDE SEQUENCE</scope>
    <source>
        <strain evidence="1">SnTB1</strain>
    </source>
</reference>
<dbReference type="Proteomes" id="UP001152300">
    <property type="component" value="Unassembled WGS sequence"/>
</dbReference>
<proteinExistence type="predicted"/>
<sequence length="133" mass="15157">MATRSYCAPPISKVEQEQSEGFRYFERLNEISKCGKDTGNTFSLNSFCVALLLIKLSLGLKENEYRWLHAVQCQSLTTGRKPIPKTPDPKVMRDQLLEDMVAGRDTTTCTHTWIVYIILEALKMVEIILGENE</sequence>
<dbReference type="AlphaFoldDB" id="A0A9X0AVB7"/>
<organism evidence="1 2">
    <name type="scientific">Sclerotinia nivalis</name>
    <dbReference type="NCBI Taxonomy" id="352851"/>
    <lineage>
        <taxon>Eukaryota</taxon>
        <taxon>Fungi</taxon>
        <taxon>Dikarya</taxon>
        <taxon>Ascomycota</taxon>
        <taxon>Pezizomycotina</taxon>
        <taxon>Leotiomycetes</taxon>
        <taxon>Helotiales</taxon>
        <taxon>Sclerotiniaceae</taxon>
        <taxon>Sclerotinia</taxon>
    </lineage>
</organism>
<gene>
    <name evidence="1" type="ORF">OCU04_000071</name>
</gene>
<keyword evidence="2" id="KW-1185">Reference proteome</keyword>